<keyword evidence="3 7" id="KW-1133">Transmembrane helix</keyword>
<feature type="transmembrane region" description="Helical" evidence="7">
    <location>
        <begin position="109"/>
        <end position="138"/>
    </location>
</feature>
<reference evidence="9" key="1">
    <citation type="submission" date="2025-08" db="UniProtKB">
        <authorList>
            <consortium name="Ensembl"/>
        </authorList>
    </citation>
    <scope>IDENTIFICATION</scope>
</reference>
<dbReference type="PROSITE" id="PS50262">
    <property type="entry name" value="G_PROTEIN_RECEP_F1_2"/>
    <property type="match status" value="1"/>
</dbReference>
<dbReference type="Pfam" id="PF13853">
    <property type="entry name" value="7tm_4"/>
    <property type="match status" value="2"/>
</dbReference>
<protein>
    <recommendedName>
        <fullName evidence="8">G-protein coupled receptors family 1 profile domain-containing protein</fullName>
    </recommendedName>
</protein>
<name>A0A8C9Z8W5_SANLU</name>
<keyword evidence="5 6" id="KW-0807">Transducer</keyword>
<dbReference type="GeneTree" id="ENSGT01030000234640"/>
<feature type="transmembrane region" description="Helical" evidence="7">
    <location>
        <begin position="194"/>
        <end position="214"/>
    </location>
</feature>
<accession>A0A8C9Z8W5</accession>
<dbReference type="PANTHER" id="PTHR26451">
    <property type="entry name" value="G_PROTEIN_RECEP_F1_2 DOMAIN-CONTAINING PROTEIN"/>
    <property type="match status" value="1"/>
</dbReference>
<dbReference type="PRINTS" id="PR00237">
    <property type="entry name" value="GPCRRHODOPSN"/>
</dbReference>
<evidence type="ECO:0000259" key="8">
    <source>
        <dbReference type="PROSITE" id="PS50262"/>
    </source>
</evidence>
<keyword evidence="4 7" id="KW-0472">Membrane</keyword>
<evidence type="ECO:0000256" key="6">
    <source>
        <dbReference type="RuleBase" id="RU000688"/>
    </source>
</evidence>
<dbReference type="PANTHER" id="PTHR26451:SF847">
    <property type="entry name" value="ODORANT RECEPTOR-RELATED"/>
    <property type="match status" value="1"/>
</dbReference>
<evidence type="ECO:0000313" key="10">
    <source>
        <dbReference type="Proteomes" id="UP000694568"/>
    </source>
</evidence>
<feature type="transmembrane region" description="Helical" evidence="7">
    <location>
        <begin position="158"/>
        <end position="182"/>
    </location>
</feature>
<dbReference type="InterPro" id="IPR000276">
    <property type="entry name" value="GPCR_Rhodpsn"/>
</dbReference>
<dbReference type="GO" id="GO:0004930">
    <property type="term" value="F:G protein-coupled receptor activity"/>
    <property type="evidence" value="ECO:0007669"/>
    <property type="project" value="UniProtKB-KW"/>
</dbReference>
<comment type="subcellular location">
    <subcellularLocation>
        <location evidence="1">Membrane</location>
        <topology evidence="1">Multi-pass membrane protein</topology>
    </subcellularLocation>
</comment>
<dbReference type="Gene3D" id="1.20.1070.10">
    <property type="entry name" value="Rhodopsin 7-helix transmembrane proteins"/>
    <property type="match status" value="1"/>
</dbReference>
<feature type="domain" description="G-protein coupled receptors family 1 profile" evidence="8">
    <location>
        <begin position="59"/>
        <end position="265"/>
    </location>
</feature>
<keyword evidence="6" id="KW-0675">Receptor</keyword>
<feature type="transmembrane region" description="Helical" evidence="7">
    <location>
        <begin position="226"/>
        <end position="246"/>
    </location>
</feature>
<feature type="transmembrane region" description="Helical" evidence="7">
    <location>
        <begin position="43"/>
        <end position="70"/>
    </location>
</feature>
<evidence type="ECO:0000256" key="7">
    <source>
        <dbReference type="SAM" id="Phobius"/>
    </source>
</evidence>
<evidence type="ECO:0000256" key="1">
    <source>
        <dbReference type="ARBA" id="ARBA00004141"/>
    </source>
</evidence>
<dbReference type="InterPro" id="IPR017452">
    <property type="entry name" value="GPCR_Rhodpsn_7TM"/>
</dbReference>
<dbReference type="InterPro" id="IPR000725">
    <property type="entry name" value="Olfact_rcpt"/>
</dbReference>
<dbReference type="GO" id="GO:0004984">
    <property type="term" value="F:olfactory receptor activity"/>
    <property type="evidence" value="ECO:0007669"/>
    <property type="project" value="InterPro"/>
</dbReference>
<dbReference type="GO" id="GO:0005549">
    <property type="term" value="F:odorant binding"/>
    <property type="evidence" value="ECO:0007669"/>
    <property type="project" value="TreeGrafter"/>
</dbReference>
<evidence type="ECO:0000256" key="5">
    <source>
        <dbReference type="ARBA" id="ARBA00023224"/>
    </source>
</evidence>
<dbReference type="Proteomes" id="UP000694568">
    <property type="component" value="Unplaced"/>
</dbReference>
<dbReference type="GO" id="GO:0016020">
    <property type="term" value="C:membrane"/>
    <property type="evidence" value="ECO:0007669"/>
    <property type="project" value="UniProtKB-SubCell"/>
</dbReference>
<reference evidence="9" key="2">
    <citation type="submission" date="2025-09" db="UniProtKB">
        <authorList>
            <consortium name="Ensembl"/>
        </authorList>
    </citation>
    <scope>IDENTIFICATION</scope>
</reference>
<dbReference type="AlphaFoldDB" id="A0A8C9Z8W5"/>
<sequence>MVKKKRSNNDFRPPEFKAELMDDDANVTYITLGGHVELNKYRYVYFFIMFIVYILIICSNSIIVYLIWVHQNLHEPMYIFIAALLLNSVVYSTNIYPKLLIDFLSEKQVISYSACLFQFYIFYSFGSSEFFLLSAMAYDRYVSICKPLQYHNIMRKTTVGIFLLFAWLVPACHVAVLTILSAETKLKKAAETCLPHLLVLISVAILSAYDISIARVESNFSKTAHFIMMLQTILYNSLFNPLIYGLKMKEISKHLKRLFCPAKCI</sequence>
<feature type="transmembrane region" description="Helical" evidence="7">
    <location>
        <begin position="76"/>
        <end position="97"/>
    </location>
</feature>
<dbReference type="InterPro" id="IPR052921">
    <property type="entry name" value="GPCR1_Superfamily_Member"/>
</dbReference>
<proteinExistence type="inferred from homology"/>
<comment type="similarity">
    <text evidence="6">Belongs to the G-protein coupled receptor 1 family.</text>
</comment>
<organism evidence="9 10">
    <name type="scientific">Sander lucioperca</name>
    <name type="common">Pike-perch</name>
    <name type="synonym">Perca lucioperca</name>
    <dbReference type="NCBI Taxonomy" id="283035"/>
    <lineage>
        <taxon>Eukaryota</taxon>
        <taxon>Metazoa</taxon>
        <taxon>Chordata</taxon>
        <taxon>Craniata</taxon>
        <taxon>Vertebrata</taxon>
        <taxon>Euteleostomi</taxon>
        <taxon>Actinopterygii</taxon>
        <taxon>Neopterygii</taxon>
        <taxon>Teleostei</taxon>
        <taxon>Neoteleostei</taxon>
        <taxon>Acanthomorphata</taxon>
        <taxon>Eupercaria</taxon>
        <taxon>Perciformes</taxon>
        <taxon>Percoidei</taxon>
        <taxon>Percidae</taxon>
        <taxon>Luciopercinae</taxon>
        <taxon>Sander</taxon>
    </lineage>
</organism>
<evidence type="ECO:0000256" key="2">
    <source>
        <dbReference type="ARBA" id="ARBA00022692"/>
    </source>
</evidence>
<dbReference type="SUPFAM" id="SSF81321">
    <property type="entry name" value="Family A G protein-coupled receptor-like"/>
    <property type="match status" value="1"/>
</dbReference>
<evidence type="ECO:0000256" key="4">
    <source>
        <dbReference type="ARBA" id="ARBA00023136"/>
    </source>
</evidence>
<keyword evidence="10" id="KW-1185">Reference proteome</keyword>
<dbReference type="Ensembl" id="ENSSLUT00000037937.1">
    <property type="protein sequence ID" value="ENSSLUP00000036792.1"/>
    <property type="gene ID" value="ENSSLUG00000016423.1"/>
</dbReference>
<dbReference type="PROSITE" id="PS00237">
    <property type="entry name" value="G_PROTEIN_RECEP_F1_1"/>
    <property type="match status" value="1"/>
</dbReference>
<keyword evidence="2 6" id="KW-0812">Transmembrane</keyword>
<evidence type="ECO:0000313" key="9">
    <source>
        <dbReference type="Ensembl" id="ENSSLUP00000036792.1"/>
    </source>
</evidence>
<evidence type="ECO:0000256" key="3">
    <source>
        <dbReference type="ARBA" id="ARBA00022989"/>
    </source>
</evidence>
<keyword evidence="6" id="KW-0297">G-protein coupled receptor</keyword>
<dbReference type="Gene3D" id="1.10.1220.70">
    <property type="match status" value="1"/>
</dbReference>